<dbReference type="Pfam" id="PF07715">
    <property type="entry name" value="Plug"/>
    <property type="match status" value="1"/>
</dbReference>
<comment type="similarity">
    <text evidence="11">Belongs to the TonB-dependent receptor family.</text>
</comment>
<evidence type="ECO:0000256" key="2">
    <source>
        <dbReference type="ARBA" id="ARBA00022448"/>
    </source>
</evidence>
<dbReference type="InterPro" id="IPR039426">
    <property type="entry name" value="TonB-dep_rcpt-like"/>
</dbReference>
<dbReference type="PANTHER" id="PTHR32552:SF89">
    <property type="entry name" value="CATECHOLATE SIDEROPHORE RECEPTOR FIU"/>
    <property type="match status" value="1"/>
</dbReference>
<evidence type="ECO:0000313" key="15">
    <source>
        <dbReference type="Proteomes" id="UP001262754"/>
    </source>
</evidence>
<dbReference type="SUPFAM" id="SSF56935">
    <property type="entry name" value="Porins"/>
    <property type="match status" value="1"/>
</dbReference>
<feature type="signal peptide" evidence="12">
    <location>
        <begin position="1"/>
        <end position="27"/>
    </location>
</feature>
<protein>
    <recommendedName>
        <fullName evidence="13">TonB-dependent receptor plug domain-containing protein</fullName>
    </recommendedName>
</protein>
<reference evidence="14 15" key="1">
    <citation type="submission" date="2023-07" db="EMBL/GenBank/DDBJ databases">
        <title>Sorghum-associated microbial communities from plants grown in Nebraska, USA.</title>
        <authorList>
            <person name="Schachtman D."/>
        </authorList>
    </citation>
    <scope>NUCLEOTIDE SEQUENCE [LARGE SCALE GENOMIC DNA]</scope>
    <source>
        <strain evidence="14 15">DS2154</strain>
    </source>
</reference>
<proteinExistence type="inferred from homology"/>
<name>A0ABU1N2G8_9CAUL</name>
<accession>A0ABU1N2G8</accession>
<feature type="chain" id="PRO_5047336315" description="TonB-dependent receptor plug domain-containing protein" evidence="12">
    <location>
        <begin position="28"/>
        <end position="809"/>
    </location>
</feature>
<evidence type="ECO:0000256" key="7">
    <source>
        <dbReference type="ARBA" id="ARBA00023004"/>
    </source>
</evidence>
<evidence type="ECO:0000256" key="8">
    <source>
        <dbReference type="ARBA" id="ARBA00023065"/>
    </source>
</evidence>
<keyword evidence="9 11" id="KW-0472">Membrane</keyword>
<comment type="subcellular location">
    <subcellularLocation>
        <location evidence="1 11">Cell outer membrane</location>
        <topology evidence="1 11">Multi-pass membrane protein</topology>
    </subcellularLocation>
</comment>
<evidence type="ECO:0000256" key="5">
    <source>
        <dbReference type="ARBA" id="ARBA00022692"/>
    </source>
</evidence>
<organism evidence="14 15">
    <name type="scientific">Caulobacter rhizosphaerae</name>
    <dbReference type="NCBI Taxonomy" id="2010972"/>
    <lineage>
        <taxon>Bacteria</taxon>
        <taxon>Pseudomonadati</taxon>
        <taxon>Pseudomonadota</taxon>
        <taxon>Alphaproteobacteria</taxon>
        <taxon>Caulobacterales</taxon>
        <taxon>Caulobacteraceae</taxon>
        <taxon>Caulobacter</taxon>
    </lineage>
</organism>
<dbReference type="InterPro" id="IPR012910">
    <property type="entry name" value="Plug_dom"/>
</dbReference>
<keyword evidence="7" id="KW-0408">Iron</keyword>
<evidence type="ECO:0000256" key="12">
    <source>
        <dbReference type="SAM" id="SignalP"/>
    </source>
</evidence>
<evidence type="ECO:0000256" key="3">
    <source>
        <dbReference type="ARBA" id="ARBA00022452"/>
    </source>
</evidence>
<evidence type="ECO:0000259" key="13">
    <source>
        <dbReference type="Pfam" id="PF07715"/>
    </source>
</evidence>
<dbReference type="PROSITE" id="PS52016">
    <property type="entry name" value="TONB_DEPENDENT_REC_3"/>
    <property type="match status" value="1"/>
</dbReference>
<keyword evidence="15" id="KW-1185">Reference proteome</keyword>
<dbReference type="PANTHER" id="PTHR32552">
    <property type="entry name" value="FERRICHROME IRON RECEPTOR-RELATED"/>
    <property type="match status" value="1"/>
</dbReference>
<dbReference type="EMBL" id="JAVDRL010000009">
    <property type="protein sequence ID" value="MDR6532644.1"/>
    <property type="molecule type" value="Genomic_DNA"/>
</dbReference>
<gene>
    <name evidence="14" type="ORF">J2800_003402</name>
</gene>
<evidence type="ECO:0000256" key="9">
    <source>
        <dbReference type="ARBA" id="ARBA00023136"/>
    </source>
</evidence>
<keyword evidence="10 11" id="KW-0998">Cell outer membrane</keyword>
<keyword evidence="8" id="KW-0406">Ion transport</keyword>
<dbReference type="Gene3D" id="2.40.170.20">
    <property type="entry name" value="TonB-dependent receptor, beta-barrel domain"/>
    <property type="match status" value="1"/>
</dbReference>
<keyword evidence="5 11" id="KW-0812">Transmembrane</keyword>
<dbReference type="InterPro" id="IPR036942">
    <property type="entry name" value="Beta-barrel_TonB_sf"/>
</dbReference>
<evidence type="ECO:0000256" key="10">
    <source>
        <dbReference type="ARBA" id="ARBA00023237"/>
    </source>
</evidence>
<evidence type="ECO:0000256" key="4">
    <source>
        <dbReference type="ARBA" id="ARBA00022496"/>
    </source>
</evidence>
<keyword evidence="3 11" id="KW-1134">Transmembrane beta strand</keyword>
<keyword evidence="2 11" id="KW-0813">Transport</keyword>
<keyword evidence="6 12" id="KW-0732">Signal</keyword>
<evidence type="ECO:0000313" key="14">
    <source>
        <dbReference type="EMBL" id="MDR6532644.1"/>
    </source>
</evidence>
<keyword evidence="4" id="KW-0410">Iron transport</keyword>
<evidence type="ECO:0000256" key="1">
    <source>
        <dbReference type="ARBA" id="ARBA00004571"/>
    </source>
</evidence>
<evidence type="ECO:0000256" key="6">
    <source>
        <dbReference type="ARBA" id="ARBA00022729"/>
    </source>
</evidence>
<sequence length="809" mass="87733">MLIKSARHVLLAASAFGVLAIASVAQAADVPLSAAVEPAAEPAEPADAVEQLLVTSLSATRSAVQLSGSEMQKILPGLSPLKAIQTLPGVLYVTADPWGNNEQNTSLFIHGFNGQQLGYTLDGVPLGDQSYGNYNGLSPQRAVISEAVGKVILSSGAGSLGTASTSNLGGAVETFTSDPRAQFGGQLNETVGSYATTRTFLRVDTGTFGGNNTAYFAYAHQDARAWDFRGHQGGDQANLKYVRDGEAGKLTFYLSYSDKIEPNEDGTTRYIPGRAGKPYDSYQPYTRPFFYPDFHAALDYLDAAGNYPVSEGENYRNYFSAALRTDYLSYLKYDAKLADNVTWSNQVYYHDDHGRGIVAGPIRVAGLPALFNFYFPNQDLKKVFGNSGYATRTTEYQIDRLGGISTLNATIGDHQIEAGFWYEHNKSSAYRRWYPFDVNHPTTPYDVPTGWLITQYGSEIDNKVYQFHIQDQWRIRENLVLQGGFKSSVQDATGAVPVQPIVGSLVNSTGLPVGNIKTKEWFLPQLGAVWTLDGGVEAFVNVQKNLRHFQTYGGGGLSPFSLGSQAAFDQFKRTAEPETAWTYEAGVRGKREVAFGPITGVDGQLSVYHTDFSNRLLGVAPSAAAISIIGGAAIVQNVGAVKTDGVDLALTLQLGDHFSFYDAVSYNRSVYQDDYTSGSTTVGGVITPTVVRIAGKKVPGSPEWMNKFVASANFGAFEAQLIGDYVGERFATYTNDLKVDSYLLLSLQVSYDFQTPANWPIDNLKLSANVTNLGQKKGDLNVTVSQPAGSYSTFPIPPRQGFVTLSTRF</sequence>
<comment type="caution">
    <text evidence="14">The sequence shown here is derived from an EMBL/GenBank/DDBJ whole genome shotgun (WGS) entry which is preliminary data.</text>
</comment>
<evidence type="ECO:0000256" key="11">
    <source>
        <dbReference type="PROSITE-ProRule" id="PRU01360"/>
    </source>
</evidence>
<dbReference type="RefSeq" id="WP_310033244.1">
    <property type="nucleotide sequence ID" value="NZ_JAVDRL010000009.1"/>
</dbReference>
<dbReference type="Proteomes" id="UP001262754">
    <property type="component" value="Unassembled WGS sequence"/>
</dbReference>
<feature type="domain" description="TonB-dependent receptor plug" evidence="13">
    <location>
        <begin position="59"/>
        <end position="159"/>
    </location>
</feature>